<name>A0AAW9QAJ1_9BURK</name>
<accession>A0AAW9QAJ1</accession>
<feature type="signal peptide" evidence="1">
    <location>
        <begin position="1"/>
        <end position="29"/>
    </location>
</feature>
<dbReference type="Proteomes" id="UP001336250">
    <property type="component" value="Unassembled WGS sequence"/>
</dbReference>
<dbReference type="AlphaFoldDB" id="A0AAW9QAJ1"/>
<gene>
    <name evidence="2" type="ORF">V4F39_23130</name>
</gene>
<dbReference type="RefSeq" id="WP_332292421.1">
    <property type="nucleotide sequence ID" value="NZ_JAZIBG010000049.1"/>
</dbReference>
<sequence>MGLDRFFSRAPIGATLAAAAALLAACATGYGPGGLRPGDDMQAALQQMGQPTGEYVLVDGGRRLEFARGPYGKHTYMLDFDPQEKLVKAEQVLTEAVFATIQPGMTAAQLRETLGRPARVWGVRYHNQTVWSYRYETPFCQLFHVGITPAGLVEDTSFGPDPLCDVDERRGLLGR</sequence>
<keyword evidence="1" id="KW-0732">Signal</keyword>
<evidence type="ECO:0000313" key="2">
    <source>
        <dbReference type="EMBL" id="MEF7616826.1"/>
    </source>
</evidence>
<evidence type="ECO:0008006" key="4">
    <source>
        <dbReference type="Google" id="ProtNLM"/>
    </source>
</evidence>
<proteinExistence type="predicted"/>
<protein>
    <recommendedName>
        <fullName evidence="4">Outer membrane protein assembly factor BamE</fullName>
    </recommendedName>
</protein>
<dbReference type="PROSITE" id="PS51257">
    <property type="entry name" value="PROKAR_LIPOPROTEIN"/>
    <property type="match status" value="1"/>
</dbReference>
<dbReference type="EMBL" id="JAZIBG010000049">
    <property type="protein sequence ID" value="MEF7616826.1"/>
    <property type="molecule type" value="Genomic_DNA"/>
</dbReference>
<evidence type="ECO:0000313" key="3">
    <source>
        <dbReference type="Proteomes" id="UP001336250"/>
    </source>
</evidence>
<organism evidence="2 3">
    <name type="scientific">Aquincola agrisoli</name>
    <dbReference type="NCBI Taxonomy" id="3119538"/>
    <lineage>
        <taxon>Bacteria</taxon>
        <taxon>Pseudomonadati</taxon>
        <taxon>Pseudomonadota</taxon>
        <taxon>Betaproteobacteria</taxon>
        <taxon>Burkholderiales</taxon>
        <taxon>Sphaerotilaceae</taxon>
        <taxon>Aquincola</taxon>
    </lineage>
</organism>
<comment type="caution">
    <text evidence="2">The sequence shown here is derived from an EMBL/GenBank/DDBJ whole genome shotgun (WGS) entry which is preliminary data.</text>
</comment>
<feature type="chain" id="PRO_5043544343" description="Outer membrane protein assembly factor BamE" evidence="1">
    <location>
        <begin position="30"/>
        <end position="175"/>
    </location>
</feature>
<reference evidence="2 3" key="1">
    <citation type="submission" date="2024-02" db="EMBL/GenBank/DDBJ databases">
        <title>Genome sequence of Aquincola sp. MAHUQ-54.</title>
        <authorList>
            <person name="Huq M.A."/>
        </authorList>
    </citation>
    <scope>NUCLEOTIDE SEQUENCE [LARGE SCALE GENOMIC DNA]</scope>
    <source>
        <strain evidence="2 3">MAHUQ-54</strain>
    </source>
</reference>
<keyword evidence="3" id="KW-1185">Reference proteome</keyword>
<evidence type="ECO:0000256" key="1">
    <source>
        <dbReference type="SAM" id="SignalP"/>
    </source>
</evidence>